<dbReference type="EMBL" id="QXJC01000003">
    <property type="protein sequence ID" value="RID98747.1"/>
    <property type="molecule type" value="Genomic_DNA"/>
</dbReference>
<dbReference type="InterPro" id="IPR014340">
    <property type="entry name" value="LptA"/>
</dbReference>
<feature type="region of interest" description="Disordered" evidence="5">
    <location>
        <begin position="196"/>
        <end position="224"/>
    </location>
</feature>
<comment type="caution">
    <text evidence="7">The sequence shown here is derived from an EMBL/GenBank/DDBJ whole genome shotgun (WGS) entry which is preliminary data.</text>
</comment>
<protein>
    <recommendedName>
        <fullName evidence="4">Lipopolysaccharide export system protein LptA</fullName>
    </recommendedName>
</protein>
<dbReference type="Gene3D" id="2.60.450.10">
    <property type="entry name" value="Lipopolysaccharide (LPS) transport protein A like domain"/>
    <property type="match status" value="1"/>
</dbReference>
<feature type="compositionally biased region" description="Low complexity" evidence="5">
    <location>
        <begin position="196"/>
        <end position="209"/>
    </location>
</feature>
<gene>
    <name evidence="4 7" type="primary">lptA</name>
    <name evidence="7" type="ORF">D3F03_11165</name>
</gene>
<dbReference type="PANTHER" id="PTHR36504">
    <property type="entry name" value="LIPOPOLYSACCHARIDE EXPORT SYSTEM PROTEIN LPTA"/>
    <property type="match status" value="1"/>
</dbReference>
<comment type="function">
    <text evidence="4">Involved in the assembly of lipopolysaccharide (LPS). Required for the translocation of LPS from the inner membrane to the outer membrane.</text>
</comment>
<accession>A0A398CCP8</accession>
<comment type="similarity">
    <text evidence="4">Belongs to the LptA family.</text>
</comment>
<dbReference type="NCBIfam" id="TIGR03002">
    <property type="entry name" value="outer_YhbN_LptA"/>
    <property type="match status" value="1"/>
</dbReference>
<name>A0A398CCP8_9BURK</name>
<dbReference type="InterPro" id="IPR005653">
    <property type="entry name" value="OstA-like_N"/>
</dbReference>
<keyword evidence="2" id="KW-0732">Signal</keyword>
<dbReference type="Proteomes" id="UP000266302">
    <property type="component" value="Unassembled WGS sequence"/>
</dbReference>
<dbReference type="GO" id="GO:0009279">
    <property type="term" value="C:cell outer membrane"/>
    <property type="evidence" value="ECO:0007669"/>
    <property type="project" value="TreeGrafter"/>
</dbReference>
<dbReference type="AlphaFoldDB" id="A0A398CCP8"/>
<evidence type="ECO:0000256" key="3">
    <source>
        <dbReference type="ARBA" id="ARBA00022764"/>
    </source>
</evidence>
<dbReference type="GO" id="GO:0030288">
    <property type="term" value="C:outer membrane-bounded periplasmic space"/>
    <property type="evidence" value="ECO:0007669"/>
    <property type="project" value="TreeGrafter"/>
</dbReference>
<dbReference type="InterPro" id="IPR052037">
    <property type="entry name" value="LPS_export_LptA"/>
</dbReference>
<reference evidence="7 8" key="1">
    <citation type="submission" date="2018-09" db="EMBL/GenBank/DDBJ databases">
        <title>Draft genome of Simplicispira sp. NY-02.</title>
        <authorList>
            <person name="Im W.T."/>
        </authorList>
    </citation>
    <scope>NUCLEOTIDE SEQUENCE [LARGE SCALE GENOMIC DNA]</scope>
    <source>
        <strain evidence="7 8">NY-02</strain>
    </source>
</reference>
<keyword evidence="1 4" id="KW-0813">Transport</keyword>
<evidence type="ECO:0000313" key="8">
    <source>
        <dbReference type="Proteomes" id="UP000266302"/>
    </source>
</evidence>
<dbReference type="RefSeq" id="WP_119109410.1">
    <property type="nucleotide sequence ID" value="NZ_QXJC01000003.1"/>
</dbReference>
<organism evidence="7 8">
    <name type="scientific">Simplicispira hankyongi</name>
    <dbReference type="NCBI Taxonomy" id="2315688"/>
    <lineage>
        <taxon>Bacteria</taxon>
        <taxon>Pseudomonadati</taxon>
        <taxon>Pseudomonadota</taxon>
        <taxon>Betaproteobacteria</taxon>
        <taxon>Burkholderiales</taxon>
        <taxon>Comamonadaceae</taxon>
        <taxon>Simplicispira</taxon>
    </lineage>
</organism>
<dbReference type="GO" id="GO:0015920">
    <property type="term" value="P:lipopolysaccharide transport"/>
    <property type="evidence" value="ECO:0007669"/>
    <property type="project" value="UniProtKB-UniRule"/>
</dbReference>
<keyword evidence="3 4" id="KW-0574">Periplasm</keyword>
<dbReference type="Pfam" id="PF03968">
    <property type="entry name" value="LptD_N"/>
    <property type="match status" value="1"/>
</dbReference>
<proteinExistence type="inferred from homology"/>
<sequence>MFSLFLPSPFSRVRPVELIAWVLAAMGVLATAPVFAEKADRNQPMNIEADQLRHDELQQTSVFTGKVVVTKGSIVLRGTRLEVHQDADGYQSGTVTGGAGQRAFFRQKRDTAPSAPQEFIEGEAQTIEYNGKADTVRFIHQAELRRYRGGDLSDEITGDVIVYNNLTDVFTVDGRNTGKKPGDGTGRVRAVLAPRDAAPAAAAAPASDANPLLRPSNRLGGDAK</sequence>
<evidence type="ECO:0000256" key="1">
    <source>
        <dbReference type="ARBA" id="ARBA00022448"/>
    </source>
</evidence>
<keyword evidence="8" id="KW-1185">Reference proteome</keyword>
<evidence type="ECO:0000259" key="6">
    <source>
        <dbReference type="Pfam" id="PF03968"/>
    </source>
</evidence>
<evidence type="ECO:0000256" key="5">
    <source>
        <dbReference type="SAM" id="MobiDB-lite"/>
    </source>
</evidence>
<comment type="subcellular location">
    <subcellularLocation>
        <location evidence="4">Periplasm</location>
    </subcellularLocation>
</comment>
<dbReference type="GO" id="GO:0043165">
    <property type="term" value="P:Gram-negative-bacterium-type cell outer membrane assembly"/>
    <property type="evidence" value="ECO:0007669"/>
    <property type="project" value="UniProtKB-UniRule"/>
</dbReference>
<comment type="subunit">
    <text evidence="4">Component of the lipopolysaccharide transport and assembly complex.</text>
</comment>
<dbReference type="PANTHER" id="PTHR36504:SF1">
    <property type="entry name" value="LIPOPOLYSACCHARIDE EXPORT SYSTEM PROTEIN LPTA"/>
    <property type="match status" value="1"/>
</dbReference>
<evidence type="ECO:0000313" key="7">
    <source>
        <dbReference type="EMBL" id="RID98747.1"/>
    </source>
</evidence>
<feature type="domain" description="Organic solvent tolerance-like N-terminal" evidence="6">
    <location>
        <begin position="46"/>
        <end position="166"/>
    </location>
</feature>
<evidence type="ECO:0000256" key="4">
    <source>
        <dbReference type="HAMAP-Rule" id="MF_01914"/>
    </source>
</evidence>
<dbReference type="GO" id="GO:0017089">
    <property type="term" value="F:glycolipid transfer activity"/>
    <property type="evidence" value="ECO:0007669"/>
    <property type="project" value="TreeGrafter"/>
</dbReference>
<evidence type="ECO:0000256" key="2">
    <source>
        <dbReference type="ARBA" id="ARBA00022729"/>
    </source>
</evidence>
<dbReference type="HAMAP" id="MF_01914">
    <property type="entry name" value="LPS_assembly_LptA"/>
    <property type="match status" value="1"/>
</dbReference>
<dbReference type="OrthoDB" id="5294855at2"/>
<dbReference type="GO" id="GO:0001530">
    <property type="term" value="F:lipopolysaccharide binding"/>
    <property type="evidence" value="ECO:0007669"/>
    <property type="project" value="InterPro"/>
</dbReference>